<feature type="domain" description="HTH araC/xylS-type" evidence="3">
    <location>
        <begin position="228"/>
        <end position="307"/>
    </location>
</feature>
<evidence type="ECO:0000256" key="1">
    <source>
        <dbReference type="ARBA" id="ARBA00023015"/>
    </source>
</evidence>
<evidence type="ECO:0000313" key="5">
    <source>
        <dbReference type="Proteomes" id="UP000542125"/>
    </source>
</evidence>
<proteinExistence type="predicted"/>
<evidence type="ECO:0000256" key="2">
    <source>
        <dbReference type="ARBA" id="ARBA00023163"/>
    </source>
</evidence>
<dbReference type="AlphaFoldDB" id="A0A7Y9LMH4"/>
<gene>
    <name evidence="4" type="ORF">FHW18_004281</name>
</gene>
<dbReference type="GO" id="GO:0003700">
    <property type="term" value="F:DNA-binding transcription factor activity"/>
    <property type="evidence" value="ECO:0007669"/>
    <property type="project" value="InterPro"/>
</dbReference>
<keyword evidence="1" id="KW-0805">Transcription regulation</keyword>
<dbReference type="EMBL" id="JACBYR010000002">
    <property type="protein sequence ID" value="NYE84974.1"/>
    <property type="molecule type" value="Genomic_DNA"/>
</dbReference>
<dbReference type="Gene3D" id="1.10.10.60">
    <property type="entry name" value="Homeodomain-like"/>
    <property type="match status" value="1"/>
</dbReference>
<dbReference type="InterPro" id="IPR018060">
    <property type="entry name" value="HTH_AraC"/>
</dbReference>
<dbReference type="CDD" id="cd03137">
    <property type="entry name" value="GATase1_AraC_1"/>
    <property type="match status" value="1"/>
</dbReference>
<sequence>MTGAPKNSENAPISVAFLVFDGFQPIDLSGPWQAFATANDELGHVRYALSTCGLADTASTTDGGLRILVDHTLDASSATAFHTVVVPGGAGVHAASRDSAFTRWLRHQNTRSQRTCSVCSGAFLLAAAGVLDGQSVTTHWRTADRLRRDYPQLDVADERIFCESGKYWTAAGVTAGIDLALGLIERDCGELIAQRVARRLVVYLRRSGDQRQYSQTLRLQDRASAPFRALIDKMEADLARDWHVDDMSDECAMSRRTFQRKFKAQFGVAPSEVLRGLRTDRAQMLLAGGTLSRKDIARQVGMAPGDF</sequence>
<reference evidence="4 5" key="1">
    <citation type="submission" date="2020-07" db="EMBL/GenBank/DDBJ databases">
        <title>Genomic Encyclopedia of Type Strains, Phase IV (KMG-V): Genome sequencing to study the core and pangenomes of soil and plant-associated prokaryotes.</title>
        <authorList>
            <person name="Whitman W."/>
        </authorList>
    </citation>
    <scope>NUCLEOTIDE SEQUENCE [LARGE SCALE GENOMIC DNA]</scope>
    <source>
        <strain evidence="4 5">SAS40</strain>
    </source>
</reference>
<dbReference type="Proteomes" id="UP000542125">
    <property type="component" value="Unassembled WGS sequence"/>
</dbReference>
<dbReference type="SMART" id="SM00342">
    <property type="entry name" value="HTH_ARAC"/>
    <property type="match status" value="1"/>
</dbReference>
<dbReference type="Pfam" id="PF01965">
    <property type="entry name" value="DJ-1_PfpI"/>
    <property type="match status" value="1"/>
</dbReference>
<dbReference type="SUPFAM" id="SSF46689">
    <property type="entry name" value="Homeodomain-like"/>
    <property type="match status" value="1"/>
</dbReference>
<dbReference type="InterPro" id="IPR052158">
    <property type="entry name" value="INH-QAR"/>
</dbReference>
<comment type="caution">
    <text evidence="4">The sequence shown here is derived from an EMBL/GenBank/DDBJ whole genome shotgun (WGS) entry which is preliminary data.</text>
</comment>
<dbReference type="RefSeq" id="WP_218863547.1">
    <property type="nucleotide sequence ID" value="NZ_JACBYR010000002.1"/>
</dbReference>
<keyword evidence="5" id="KW-1185">Reference proteome</keyword>
<keyword evidence="2" id="KW-0804">Transcription</keyword>
<protein>
    <submittedName>
        <fullName evidence="4">Transcriptional regulator GlxA family with amidase domain</fullName>
    </submittedName>
</protein>
<dbReference type="SUPFAM" id="SSF52317">
    <property type="entry name" value="Class I glutamine amidotransferase-like"/>
    <property type="match status" value="1"/>
</dbReference>
<organism evidence="4 5">
    <name type="scientific">Pigmentiphaga litoralis</name>
    <dbReference type="NCBI Taxonomy" id="516702"/>
    <lineage>
        <taxon>Bacteria</taxon>
        <taxon>Pseudomonadati</taxon>
        <taxon>Pseudomonadota</taxon>
        <taxon>Betaproteobacteria</taxon>
        <taxon>Burkholderiales</taxon>
        <taxon>Alcaligenaceae</taxon>
        <taxon>Pigmentiphaga</taxon>
    </lineage>
</organism>
<dbReference type="PANTHER" id="PTHR43130">
    <property type="entry name" value="ARAC-FAMILY TRANSCRIPTIONAL REGULATOR"/>
    <property type="match status" value="1"/>
</dbReference>
<dbReference type="PANTHER" id="PTHR43130:SF3">
    <property type="entry name" value="HTH-TYPE TRANSCRIPTIONAL REGULATOR RV1931C"/>
    <property type="match status" value="1"/>
</dbReference>
<dbReference type="PROSITE" id="PS01124">
    <property type="entry name" value="HTH_ARAC_FAMILY_2"/>
    <property type="match status" value="1"/>
</dbReference>
<dbReference type="InterPro" id="IPR002818">
    <property type="entry name" value="DJ-1/PfpI"/>
</dbReference>
<evidence type="ECO:0000259" key="3">
    <source>
        <dbReference type="PROSITE" id="PS01124"/>
    </source>
</evidence>
<dbReference type="InterPro" id="IPR029062">
    <property type="entry name" value="Class_I_gatase-like"/>
</dbReference>
<accession>A0A7Y9LMH4</accession>
<dbReference type="Gene3D" id="3.40.50.880">
    <property type="match status" value="1"/>
</dbReference>
<evidence type="ECO:0000313" key="4">
    <source>
        <dbReference type="EMBL" id="NYE84974.1"/>
    </source>
</evidence>
<dbReference type="GO" id="GO:0043565">
    <property type="term" value="F:sequence-specific DNA binding"/>
    <property type="evidence" value="ECO:0007669"/>
    <property type="project" value="InterPro"/>
</dbReference>
<name>A0A7Y9LMH4_9BURK</name>
<dbReference type="Pfam" id="PF00165">
    <property type="entry name" value="HTH_AraC"/>
    <property type="match status" value="1"/>
</dbReference>
<dbReference type="InterPro" id="IPR009057">
    <property type="entry name" value="Homeodomain-like_sf"/>
</dbReference>